<evidence type="ECO:0000256" key="3">
    <source>
        <dbReference type="ARBA" id="ARBA00023125"/>
    </source>
</evidence>
<dbReference type="Pfam" id="PF02899">
    <property type="entry name" value="Phage_int_SAM_1"/>
    <property type="match status" value="1"/>
</dbReference>
<accession>A0A2W5DMH6</accession>
<dbReference type="Gene3D" id="1.10.443.10">
    <property type="entry name" value="Intergrase catalytic core"/>
    <property type="match status" value="1"/>
</dbReference>
<dbReference type="PROSITE" id="PS51898">
    <property type="entry name" value="TYR_RECOMBINASE"/>
    <property type="match status" value="1"/>
</dbReference>
<dbReference type="GO" id="GO:0015074">
    <property type="term" value="P:DNA integration"/>
    <property type="evidence" value="ECO:0007669"/>
    <property type="project" value="UniProtKB-KW"/>
</dbReference>
<organism evidence="8 9">
    <name type="scientific">Roseateles depolymerans</name>
    <dbReference type="NCBI Taxonomy" id="76731"/>
    <lineage>
        <taxon>Bacteria</taxon>
        <taxon>Pseudomonadati</taxon>
        <taxon>Pseudomonadota</taxon>
        <taxon>Betaproteobacteria</taxon>
        <taxon>Burkholderiales</taxon>
        <taxon>Sphaerotilaceae</taxon>
        <taxon>Roseateles</taxon>
    </lineage>
</organism>
<dbReference type="Pfam" id="PF00589">
    <property type="entry name" value="Phage_integrase"/>
    <property type="match status" value="1"/>
</dbReference>
<dbReference type="EMBL" id="QFOD01000017">
    <property type="protein sequence ID" value="PZP29640.1"/>
    <property type="molecule type" value="Genomic_DNA"/>
</dbReference>
<dbReference type="InterPro" id="IPR002104">
    <property type="entry name" value="Integrase_catalytic"/>
</dbReference>
<evidence type="ECO:0000256" key="5">
    <source>
        <dbReference type="PROSITE-ProRule" id="PRU01248"/>
    </source>
</evidence>
<gene>
    <name evidence="8" type="ORF">DI603_16395</name>
</gene>
<dbReference type="Proteomes" id="UP000249633">
    <property type="component" value="Unassembled WGS sequence"/>
</dbReference>
<keyword evidence="2" id="KW-0229">DNA integration</keyword>
<dbReference type="InterPro" id="IPR004107">
    <property type="entry name" value="Integrase_SAM-like_N"/>
</dbReference>
<dbReference type="PROSITE" id="PS51900">
    <property type="entry name" value="CB"/>
    <property type="match status" value="1"/>
</dbReference>
<evidence type="ECO:0000313" key="9">
    <source>
        <dbReference type="Proteomes" id="UP000249633"/>
    </source>
</evidence>
<evidence type="ECO:0000259" key="6">
    <source>
        <dbReference type="PROSITE" id="PS51898"/>
    </source>
</evidence>
<comment type="similarity">
    <text evidence="1">Belongs to the 'phage' integrase family.</text>
</comment>
<dbReference type="AlphaFoldDB" id="A0A2W5DMH6"/>
<name>A0A2W5DMH6_9BURK</name>
<sequence length="410" mass="46720">MCAPSTMRELFFFKREALDRAPVPEGIDAEEWRSFLHSVESEMPEEGRPCFLDAATSAPDEELNRFVSERLITPRRASPRTWSSYAHGLSITLRHLEAQSVDWKHATQAHLNRFFWVRTSGKHQNVAAVAESSWNVTATAIVHLYEWARDDGLIHVLPFSYRAGRGGFGAPAKDVADIFAKNPDNVVRFIPIDNYKNIWRPTILASRNSLRNISLIDLLVAAGLRITEALNLNRGDLPDINQPQWKNRKTVPLTVTGKGKKTRTVPIPKHIMRAIWFYIESEEYRPKEEVNDDSPVFLSTHGNRLSPRSVQLLFQRISDATGIKLVPHGCRHTFAVYQLAGLIRKLAIRLKQIKEEGASAYKLLLTDPLRRLQKLMGHSSILSTYIYLDCLEEAEELVEESLESWATWKS</sequence>
<feature type="domain" description="Tyr recombinase" evidence="6">
    <location>
        <begin position="185"/>
        <end position="402"/>
    </location>
</feature>
<dbReference type="PANTHER" id="PTHR30349">
    <property type="entry name" value="PHAGE INTEGRASE-RELATED"/>
    <property type="match status" value="1"/>
</dbReference>
<protein>
    <recommendedName>
        <fullName evidence="10">Integrase</fullName>
    </recommendedName>
</protein>
<reference evidence="8 9" key="1">
    <citation type="submission" date="2017-08" db="EMBL/GenBank/DDBJ databases">
        <title>Infants hospitalized years apart are colonized by the same room-sourced microbial strains.</title>
        <authorList>
            <person name="Brooks B."/>
            <person name="Olm M.R."/>
            <person name="Firek B.A."/>
            <person name="Baker R."/>
            <person name="Thomas B.C."/>
            <person name="Morowitz M.J."/>
            <person name="Banfield J.F."/>
        </authorList>
    </citation>
    <scope>NUCLEOTIDE SEQUENCE [LARGE SCALE GENOMIC DNA]</scope>
    <source>
        <strain evidence="8">S2_012_000_R2_81</strain>
    </source>
</reference>
<dbReference type="Gene3D" id="1.10.150.130">
    <property type="match status" value="1"/>
</dbReference>
<dbReference type="GO" id="GO:0003677">
    <property type="term" value="F:DNA binding"/>
    <property type="evidence" value="ECO:0007669"/>
    <property type="project" value="UniProtKB-UniRule"/>
</dbReference>
<comment type="caution">
    <text evidence="8">The sequence shown here is derived from an EMBL/GenBank/DDBJ whole genome shotgun (WGS) entry which is preliminary data.</text>
</comment>
<evidence type="ECO:0000256" key="2">
    <source>
        <dbReference type="ARBA" id="ARBA00022908"/>
    </source>
</evidence>
<dbReference type="SUPFAM" id="SSF56349">
    <property type="entry name" value="DNA breaking-rejoining enzymes"/>
    <property type="match status" value="1"/>
</dbReference>
<dbReference type="InterPro" id="IPR013762">
    <property type="entry name" value="Integrase-like_cat_sf"/>
</dbReference>
<feature type="domain" description="Core-binding (CB)" evidence="7">
    <location>
        <begin position="57"/>
        <end position="149"/>
    </location>
</feature>
<evidence type="ECO:0000256" key="1">
    <source>
        <dbReference type="ARBA" id="ARBA00008857"/>
    </source>
</evidence>
<evidence type="ECO:0000259" key="7">
    <source>
        <dbReference type="PROSITE" id="PS51900"/>
    </source>
</evidence>
<evidence type="ECO:0000313" key="8">
    <source>
        <dbReference type="EMBL" id="PZP29640.1"/>
    </source>
</evidence>
<keyword evidence="4" id="KW-0233">DNA recombination</keyword>
<dbReference type="InterPro" id="IPR044068">
    <property type="entry name" value="CB"/>
</dbReference>
<dbReference type="InterPro" id="IPR011010">
    <property type="entry name" value="DNA_brk_join_enz"/>
</dbReference>
<keyword evidence="3 5" id="KW-0238">DNA-binding</keyword>
<dbReference type="InterPro" id="IPR010998">
    <property type="entry name" value="Integrase_recombinase_N"/>
</dbReference>
<evidence type="ECO:0008006" key="10">
    <source>
        <dbReference type="Google" id="ProtNLM"/>
    </source>
</evidence>
<dbReference type="PANTHER" id="PTHR30349:SF64">
    <property type="entry name" value="PROPHAGE INTEGRASE INTD-RELATED"/>
    <property type="match status" value="1"/>
</dbReference>
<dbReference type="InterPro" id="IPR050090">
    <property type="entry name" value="Tyrosine_recombinase_XerCD"/>
</dbReference>
<evidence type="ECO:0000256" key="4">
    <source>
        <dbReference type="ARBA" id="ARBA00023172"/>
    </source>
</evidence>
<dbReference type="GO" id="GO:0006310">
    <property type="term" value="P:DNA recombination"/>
    <property type="evidence" value="ECO:0007669"/>
    <property type="project" value="UniProtKB-KW"/>
</dbReference>
<proteinExistence type="inferred from homology"/>